<keyword evidence="2" id="KW-1185">Reference proteome</keyword>
<name>A0AAW3ZE83_9GAMM</name>
<sequence>MLGIVAMSLNTQKVIADECCGGYEKLDALRIAAIDTLAAIQAKEAGPNRGTKEALQQEIDELIVRIALLEQDLGQLTWAFGRIVAYARSQAQEMNDPHAMTRFKKELSAVESGLSLLRKPLGTNVIHGGFGG</sequence>
<comment type="caution">
    <text evidence="1">The sequence shown here is derived from an EMBL/GenBank/DDBJ whole genome shotgun (WGS) entry which is preliminary data.</text>
</comment>
<dbReference type="EMBL" id="JACYTR010000002">
    <property type="protein sequence ID" value="MBD8524448.1"/>
    <property type="molecule type" value="Genomic_DNA"/>
</dbReference>
<dbReference type="RefSeq" id="WP_192027791.1">
    <property type="nucleotide sequence ID" value="NZ_JACYTR010000002.1"/>
</dbReference>
<evidence type="ECO:0000313" key="1">
    <source>
        <dbReference type="EMBL" id="MBD8524448.1"/>
    </source>
</evidence>
<dbReference type="AlphaFoldDB" id="A0AAW3ZE83"/>
<proteinExistence type="predicted"/>
<accession>A0AAW3ZE83</accession>
<reference evidence="1 2" key="1">
    <citation type="submission" date="2020-09" db="EMBL/GenBank/DDBJ databases">
        <title>Pseudoxanthomonas sp. CAU 1598 isolated from sand of Yaerae Beach.</title>
        <authorList>
            <person name="Kim W."/>
        </authorList>
    </citation>
    <scope>NUCLEOTIDE SEQUENCE [LARGE SCALE GENOMIC DNA]</scope>
    <source>
        <strain evidence="1 2">CAU 1598</strain>
    </source>
</reference>
<protein>
    <submittedName>
        <fullName evidence="1">Uncharacterized protein</fullName>
    </submittedName>
</protein>
<dbReference type="Proteomes" id="UP000613768">
    <property type="component" value="Unassembled WGS sequence"/>
</dbReference>
<gene>
    <name evidence="1" type="ORF">IFO71_01720</name>
</gene>
<organism evidence="1 2">
    <name type="scientific">Pseudomarimonas arenosa</name>
    <dbReference type="NCBI Taxonomy" id="2774145"/>
    <lineage>
        <taxon>Bacteria</taxon>
        <taxon>Pseudomonadati</taxon>
        <taxon>Pseudomonadota</taxon>
        <taxon>Gammaproteobacteria</taxon>
        <taxon>Lysobacterales</taxon>
        <taxon>Lysobacteraceae</taxon>
        <taxon>Pseudomarimonas</taxon>
    </lineage>
</organism>
<evidence type="ECO:0000313" key="2">
    <source>
        <dbReference type="Proteomes" id="UP000613768"/>
    </source>
</evidence>